<dbReference type="Proteomes" id="UP000296049">
    <property type="component" value="Unassembled WGS sequence"/>
</dbReference>
<reference evidence="2" key="1">
    <citation type="journal article" date="2013" name="Nat. Genet.">
        <title>The duck genome and transcriptome provide insight into an avian influenza virus reservoir species.</title>
        <authorList>
            <person name="Huang Y."/>
            <person name="Li Y."/>
            <person name="Burt D.W."/>
            <person name="Chen H."/>
            <person name="Zhang Y."/>
            <person name="Qian W."/>
            <person name="Kim H."/>
            <person name="Gan S."/>
            <person name="Zhao Y."/>
            <person name="Li J."/>
            <person name="Yi K."/>
            <person name="Feng H."/>
            <person name="Zhu P."/>
            <person name="Li B."/>
            <person name="Liu Q."/>
            <person name="Fairley S."/>
            <person name="Magor K.E."/>
            <person name="Du Z."/>
            <person name="Hu X."/>
            <person name="Goodman L."/>
            <person name="Tafer H."/>
            <person name="Vignal A."/>
            <person name="Lee T."/>
            <person name="Kim K.W."/>
            <person name="Sheng Z."/>
            <person name="An Y."/>
            <person name="Searle S."/>
            <person name="Herrero J."/>
            <person name="Groenen M.A."/>
            <person name="Crooijmans R.P."/>
            <person name="Faraut T."/>
            <person name="Cai Q."/>
            <person name="Webster R.G."/>
            <person name="Aldridge J.R."/>
            <person name="Warren W.C."/>
            <person name="Bartschat S."/>
            <person name="Kehr S."/>
            <person name="Marz M."/>
            <person name="Stadler P.F."/>
            <person name="Smith J."/>
            <person name="Kraus R.H."/>
            <person name="Zhao Y."/>
            <person name="Ren L."/>
            <person name="Fei J."/>
            <person name="Morisson M."/>
            <person name="Kaiser P."/>
            <person name="Griffin D.K."/>
            <person name="Rao M."/>
            <person name="Pitel F."/>
            <person name="Wang J."/>
            <person name="Li N."/>
        </authorList>
    </citation>
    <scope>NUCLEOTIDE SEQUENCE [LARGE SCALE GENOMIC DNA]</scope>
</reference>
<feature type="non-terminal residue" evidence="1">
    <location>
        <position position="25"/>
    </location>
</feature>
<sequence length="25" mass="2867">QQAQFVRFAEVFPLKDFGFAPDPDP</sequence>
<gene>
    <name evidence="1" type="ORF">Anapl_11568</name>
</gene>
<protein>
    <submittedName>
        <fullName evidence="1">Uncharacterized protein</fullName>
    </submittedName>
</protein>
<organism evidence="1 2">
    <name type="scientific">Anas platyrhynchos</name>
    <name type="common">Mallard</name>
    <name type="synonym">Anas boschas</name>
    <dbReference type="NCBI Taxonomy" id="8839"/>
    <lineage>
        <taxon>Eukaryota</taxon>
        <taxon>Metazoa</taxon>
        <taxon>Chordata</taxon>
        <taxon>Craniata</taxon>
        <taxon>Vertebrata</taxon>
        <taxon>Euteleostomi</taxon>
        <taxon>Archelosauria</taxon>
        <taxon>Archosauria</taxon>
        <taxon>Dinosauria</taxon>
        <taxon>Saurischia</taxon>
        <taxon>Theropoda</taxon>
        <taxon>Coelurosauria</taxon>
        <taxon>Aves</taxon>
        <taxon>Neognathae</taxon>
        <taxon>Galloanserae</taxon>
        <taxon>Anseriformes</taxon>
        <taxon>Anatidae</taxon>
        <taxon>Anatinae</taxon>
        <taxon>Anas</taxon>
    </lineage>
</organism>
<dbReference type="AlphaFoldDB" id="R0L6W2"/>
<name>R0L6W2_ANAPL</name>
<feature type="non-terminal residue" evidence="1">
    <location>
        <position position="1"/>
    </location>
</feature>
<dbReference type="EMBL" id="KB743749">
    <property type="protein sequence ID" value="EOA97169.1"/>
    <property type="molecule type" value="Genomic_DNA"/>
</dbReference>
<evidence type="ECO:0000313" key="2">
    <source>
        <dbReference type="Proteomes" id="UP000296049"/>
    </source>
</evidence>
<accession>R0L6W2</accession>
<proteinExistence type="predicted"/>
<evidence type="ECO:0000313" key="1">
    <source>
        <dbReference type="EMBL" id="EOA97169.1"/>
    </source>
</evidence>
<keyword evidence="2" id="KW-1185">Reference proteome</keyword>